<dbReference type="Proteomes" id="UP000034012">
    <property type="component" value="Unassembled WGS sequence"/>
</dbReference>
<proteinExistence type="predicted"/>
<feature type="transmembrane region" description="Helical" evidence="1">
    <location>
        <begin position="12"/>
        <end position="33"/>
    </location>
</feature>
<sequence length="74" mass="8268">MENILTTGFDIWILIKALALIILGMYLVFAFVITRQVKLMTSTLRLGFDGPAKILSYLHLVFAVLVFLAALVIL</sequence>
<keyword evidence="1" id="KW-1133">Transmembrane helix</keyword>
<dbReference type="AlphaFoldDB" id="A0A837IAY0"/>
<organism evidence="2 3">
    <name type="scientific">Candidatus Woesebacteria bacterium GW2011_GWB1_44_11</name>
    <dbReference type="NCBI Taxonomy" id="1618579"/>
    <lineage>
        <taxon>Bacteria</taxon>
        <taxon>Candidatus Woeseibacteriota</taxon>
    </lineage>
</organism>
<evidence type="ECO:0000256" key="1">
    <source>
        <dbReference type="SAM" id="Phobius"/>
    </source>
</evidence>
<gene>
    <name evidence="2" type="ORF">UW20_C0008G0030</name>
</gene>
<comment type="caution">
    <text evidence="2">The sequence shown here is derived from an EMBL/GenBank/DDBJ whole genome shotgun (WGS) entry which is preliminary data.</text>
</comment>
<dbReference type="Pfam" id="PF18901">
    <property type="entry name" value="DUF5657"/>
    <property type="match status" value="1"/>
</dbReference>
<reference evidence="2 3" key="1">
    <citation type="journal article" date="2015" name="Nature">
        <title>rRNA introns, odd ribosomes, and small enigmatic genomes across a large radiation of phyla.</title>
        <authorList>
            <person name="Brown C.T."/>
            <person name="Hug L.A."/>
            <person name="Thomas B.C."/>
            <person name="Sharon I."/>
            <person name="Castelle C.J."/>
            <person name="Singh A."/>
            <person name="Wilkins M.J."/>
            <person name="Williams K.H."/>
            <person name="Banfield J.F."/>
        </authorList>
    </citation>
    <scope>NUCLEOTIDE SEQUENCE [LARGE SCALE GENOMIC DNA]</scope>
</reference>
<keyword evidence="1" id="KW-0472">Membrane</keyword>
<keyword evidence="1" id="KW-0812">Transmembrane</keyword>
<accession>A0A837IAY0</accession>
<evidence type="ECO:0000313" key="3">
    <source>
        <dbReference type="Proteomes" id="UP000034012"/>
    </source>
</evidence>
<evidence type="ECO:0000313" key="2">
    <source>
        <dbReference type="EMBL" id="KKT32856.1"/>
    </source>
</evidence>
<dbReference type="EMBL" id="LCHK01000008">
    <property type="protein sequence ID" value="KKT32856.1"/>
    <property type="molecule type" value="Genomic_DNA"/>
</dbReference>
<protein>
    <submittedName>
        <fullName evidence="2">Uncharacterized protein</fullName>
    </submittedName>
</protein>
<feature type="transmembrane region" description="Helical" evidence="1">
    <location>
        <begin position="54"/>
        <end position="73"/>
    </location>
</feature>
<dbReference type="InterPro" id="IPR043716">
    <property type="entry name" value="DUF5657"/>
</dbReference>
<name>A0A837IAY0_9BACT</name>